<accession>A0ABT4IHA7</accession>
<dbReference type="PANTHER" id="PTHR42718:SF9">
    <property type="entry name" value="MAJOR FACILITATOR SUPERFAMILY MULTIDRUG TRANSPORTER MFSC"/>
    <property type="match status" value="1"/>
</dbReference>
<feature type="transmembrane region" description="Helical" evidence="8">
    <location>
        <begin position="441"/>
        <end position="462"/>
    </location>
</feature>
<dbReference type="InterPro" id="IPR004638">
    <property type="entry name" value="EmrB-like"/>
</dbReference>
<feature type="transmembrane region" description="Helical" evidence="8">
    <location>
        <begin position="52"/>
        <end position="68"/>
    </location>
</feature>
<feature type="transmembrane region" description="Helical" evidence="8">
    <location>
        <begin position="357"/>
        <end position="375"/>
    </location>
</feature>
<name>A0ABT4IHA7_9EURY</name>
<dbReference type="PROSITE" id="PS50850">
    <property type="entry name" value="MFS"/>
    <property type="match status" value="1"/>
</dbReference>
<keyword evidence="7 8" id="KW-0472">Membrane</keyword>
<organism evidence="10 11">
    <name type="scientific">Methanocorpusculum petauri</name>
    <dbReference type="NCBI Taxonomy" id="3002863"/>
    <lineage>
        <taxon>Archaea</taxon>
        <taxon>Methanobacteriati</taxon>
        <taxon>Methanobacteriota</taxon>
        <taxon>Stenosarchaea group</taxon>
        <taxon>Methanomicrobia</taxon>
        <taxon>Methanomicrobiales</taxon>
        <taxon>Methanocorpusculaceae</taxon>
        <taxon>Methanocorpusculum</taxon>
    </lineage>
</organism>
<feature type="transmembrane region" description="Helical" evidence="8">
    <location>
        <begin position="332"/>
        <end position="351"/>
    </location>
</feature>
<evidence type="ECO:0000256" key="7">
    <source>
        <dbReference type="ARBA" id="ARBA00023136"/>
    </source>
</evidence>
<evidence type="ECO:0000256" key="6">
    <source>
        <dbReference type="ARBA" id="ARBA00022989"/>
    </source>
</evidence>
<dbReference type="RefSeq" id="WP_268925316.1">
    <property type="nucleotide sequence ID" value="NZ_JAPTGB010000016.1"/>
</dbReference>
<proteinExistence type="inferred from homology"/>
<gene>
    <name evidence="10" type="ORF">O0S10_07780</name>
</gene>
<feature type="transmembrane region" description="Helical" evidence="8">
    <location>
        <begin position="105"/>
        <end position="127"/>
    </location>
</feature>
<feature type="transmembrane region" description="Helical" evidence="8">
    <location>
        <begin position="294"/>
        <end position="320"/>
    </location>
</feature>
<feature type="transmembrane region" description="Helical" evidence="8">
    <location>
        <begin position="396"/>
        <end position="421"/>
    </location>
</feature>
<feature type="transmembrane region" description="Helical" evidence="8">
    <location>
        <begin position="165"/>
        <end position="185"/>
    </location>
</feature>
<dbReference type="EMBL" id="JAPTGB010000016">
    <property type="protein sequence ID" value="MCZ0861122.1"/>
    <property type="molecule type" value="Genomic_DNA"/>
</dbReference>
<feature type="domain" description="Major facilitator superfamily (MFS) profile" evidence="9">
    <location>
        <begin position="14"/>
        <end position="463"/>
    </location>
</feature>
<evidence type="ECO:0000259" key="9">
    <source>
        <dbReference type="PROSITE" id="PS50850"/>
    </source>
</evidence>
<sequence>MYRTVTDSSHLKKLLAVIALAIFIDSLDGSIVNIALPTIAEGFSVDMSTAAWVIMAYFLFLVGLIPLFGKIADHGRLQEIFCAGFVVFTIGSVACGLAPDLLMLVVSRAVQGVGASMIAVVAPLLVVRLMPKRHWGMGMGMAATAGAVALVFGPVLGGILTEYLSWHWCFFINVPVGIAAVVLGLRIIPKAERQPRIRFDLAGAVLIFTAMASLIYLLERGIPLGWMNPQVIFCGVVFAVSVVTFVVRELRTPDPILRIRVFRSVPFTFVVSSYFLISIVYAGFLYIIPFYMSIVLGMSPAVSGLVLLISSVITAVMGLPSGALSDKIGARWLVTGAGVVRVLFCLVMAVMMPESGLFWIILLMVLSGLTFGISGGPSSARIIEHAPEGEGGTGSVVMMLAQYSGMVVGVALYALVFNLTVPGAADIAVGLLEMEQFLPGFHMTGVFGAVASAVVVILSVVVKDKIAGINAEK</sequence>
<dbReference type="InterPro" id="IPR020846">
    <property type="entry name" value="MFS_dom"/>
</dbReference>
<feature type="transmembrane region" description="Helical" evidence="8">
    <location>
        <begin position="230"/>
        <end position="247"/>
    </location>
</feature>
<dbReference type="PANTHER" id="PTHR42718">
    <property type="entry name" value="MAJOR FACILITATOR SUPERFAMILY MULTIDRUG TRANSPORTER MFSC"/>
    <property type="match status" value="1"/>
</dbReference>
<keyword evidence="11" id="KW-1185">Reference proteome</keyword>
<dbReference type="InterPro" id="IPR036259">
    <property type="entry name" value="MFS_trans_sf"/>
</dbReference>
<keyword evidence="3" id="KW-0813">Transport</keyword>
<dbReference type="PRINTS" id="PR01036">
    <property type="entry name" value="TCRTETB"/>
</dbReference>
<evidence type="ECO:0000256" key="4">
    <source>
        <dbReference type="ARBA" id="ARBA00022475"/>
    </source>
</evidence>
<evidence type="ECO:0000256" key="8">
    <source>
        <dbReference type="SAM" id="Phobius"/>
    </source>
</evidence>
<reference evidence="10" key="1">
    <citation type="submission" date="2022-12" db="EMBL/GenBank/DDBJ databases">
        <title>Isolation and characterisation of novel Methanocorpusculum spp. from native Australian herbivores indicates the genus is ancestrally host-associated.</title>
        <authorList>
            <person name="Volmer J.G."/>
            <person name="Soo R.M."/>
            <person name="Evans P.N."/>
            <person name="Hoedt E.C."/>
            <person name="Astorga Alsina A.L."/>
            <person name="Woodcroft B.J."/>
            <person name="Tyson G.W."/>
            <person name="Hugenholtz P."/>
            <person name="Morrison M."/>
        </authorList>
    </citation>
    <scope>NUCLEOTIDE SEQUENCE</scope>
    <source>
        <strain evidence="10">MG</strain>
    </source>
</reference>
<evidence type="ECO:0000256" key="5">
    <source>
        <dbReference type="ARBA" id="ARBA00022692"/>
    </source>
</evidence>
<feature type="transmembrane region" description="Helical" evidence="8">
    <location>
        <begin position="139"/>
        <end position="159"/>
    </location>
</feature>
<keyword evidence="4" id="KW-1003">Cell membrane</keyword>
<evidence type="ECO:0000313" key="10">
    <source>
        <dbReference type="EMBL" id="MCZ0861122.1"/>
    </source>
</evidence>
<protein>
    <submittedName>
        <fullName evidence="10">DHA2 family efflux MFS transporter permease subunit</fullName>
    </submittedName>
</protein>
<evidence type="ECO:0000256" key="1">
    <source>
        <dbReference type="ARBA" id="ARBA00004651"/>
    </source>
</evidence>
<dbReference type="Pfam" id="PF07690">
    <property type="entry name" value="MFS_1"/>
    <property type="match status" value="1"/>
</dbReference>
<evidence type="ECO:0000313" key="11">
    <source>
        <dbReference type="Proteomes" id="UP001141422"/>
    </source>
</evidence>
<comment type="caution">
    <text evidence="10">The sequence shown here is derived from an EMBL/GenBank/DDBJ whole genome shotgun (WGS) entry which is preliminary data.</text>
</comment>
<feature type="transmembrane region" description="Helical" evidence="8">
    <location>
        <begin position="197"/>
        <end position="218"/>
    </location>
</feature>
<dbReference type="Gene3D" id="1.20.1250.20">
    <property type="entry name" value="MFS general substrate transporter like domains"/>
    <property type="match status" value="1"/>
</dbReference>
<dbReference type="InterPro" id="IPR011701">
    <property type="entry name" value="MFS"/>
</dbReference>
<dbReference type="Proteomes" id="UP001141422">
    <property type="component" value="Unassembled WGS sequence"/>
</dbReference>
<keyword evidence="6 8" id="KW-1133">Transmembrane helix</keyword>
<keyword evidence="5 8" id="KW-0812">Transmembrane</keyword>
<evidence type="ECO:0000256" key="3">
    <source>
        <dbReference type="ARBA" id="ARBA00022448"/>
    </source>
</evidence>
<dbReference type="NCBIfam" id="TIGR00711">
    <property type="entry name" value="efflux_EmrB"/>
    <property type="match status" value="1"/>
</dbReference>
<evidence type="ECO:0000256" key="2">
    <source>
        <dbReference type="ARBA" id="ARBA00008537"/>
    </source>
</evidence>
<feature type="transmembrane region" description="Helical" evidence="8">
    <location>
        <begin position="80"/>
        <end position="99"/>
    </location>
</feature>
<comment type="subcellular location">
    <subcellularLocation>
        <location evidence="1">Cell membrane</location>
        <topology evidence="1">Multi-pass membrane protein</topology>
    </subcellularLocation>
</comment>
<dbReference type="Gene3D" id="1.20.1720.10">
    <property type="entry name" value="Multidrug resistance protein D"/>
    <property type="match status" value="1"/>
</dbReference>
<comment type="similarity">
    <text evidence="2">Belongs to the major facilitator superfamily. EmrB family.</text>
</comment>
<feature type="transmembrane region" description="Helical" evidence="8">
    <location>
        <begin position="267"/>
        <end position="288"/>
    </location>
</feature>
<dbReference type="SUPFAM" id="SSF103473">
    <property type="entry name" value="MFS general substrate transporter"/>
    <property type="match status" value="1"/>
</dbReference>